<comment type="caution">
    <text evidence="1">The sequence shown here is derived from an EMBL/GenBank/DDBJ whole genome shotgun (WGS) entry which is preliminary data.</text>
</comment>
<sequence>MPKIVLYQPQETESDSEIDIADQEPSSVILEPSSATITCNRLTTFKSLSPSLPKREIRHSPTLTKKYVKESKVKTPTTTEMDVCKISMPCNTGCCYCSYGSGLGPVKVLMSNHRSSKHSAEKLMENIKDGRGQKVIPTSRKSDLKGLVFDKDTFSFHPPVRDGLRSRKFNTSKQ</sequence>
<dbReference type="EMBL" id="JAZGQO010000018">
    <property type="protein sequence ID" value="KAK6167494.1"/>
    <property type="molecule type" value="Genomic_DNA"/>
</dbReference>
<proteinExistence type="predicted"/>
<name>A0AAN8IZ57_PATCE</name>
<dbReference type="AlphaFoldDB" id="A0AAN8IZ57"/>
<evidence type="ECO:0000313" key="1">
    <source>
        <dbReference type="EMBL" id="KAK6167494.1"/>
    </source>
</evidence>
<gene>
    <name evidence="1" type="ORF">SNE40_021509</name>
</gene>
<dbReference type="Proteomes" id="UP001347796">
    <property type="component" value="Unassembled WGS sequence"/>
</dbReference>
<organism evidence="1 2">
    <name type="scientific">Patella caerulea</name>
    <name type="common">Rayed Mediterranean limpet</name>
    <dbReference type="NCBI Taxonomy" id="87958"/>
    <lineage>
        <taxon>Eukaryota</taxon>
        <taxon>Metazoa</taxon>
        <taxon>Spiralia</taxon>
        <taxon>Lophotrochozoa</taxon>
        <taxon>Mollusca</taxon>
        <taxon>Gastropoda</taxon>
        <taxon>Patellogastropoda</taxon>
        <taxon>Patelloidea</taxon>
        <taxon>Patellidae</taxon>
        <taxon>Patella</taxon>
    </lineage>
</organism>
<accession>A0AAN8IZ57</accession>
<protein>
    <submittedName>
        <fullName evidence="1">Uncharacterized protein</fullName>
    </submittedName>
</protein>
<reference evidence="1 2" key="1">
    <citation type="submission" date="2024-01" db="EMBL/GenBank/DDBJ databases">
        <title>The genome of the rayed Mediterranean limpet Patella caerulea (Linnaeus, 1758).</title>
        <authorList>
            <person name="Anh-Thu Weber A."/>
            <person name="Halstead-Nussloch G."/>
        </authorList>
    </citation>
    <scope>NUCLEOTIDE SEQUENCE [LARGE SCALE GENOMIC DNA]</scope>
    <source>
        <strain evidence="1">AATW-2023a</strain>
        <tissue evidence="1">Whole specimen</tissue>
    </source>
</reference>
<keyword evidence="2" id="KW-1185">Reference proteome</keyword>
<evidence type="ECO:0000313" key="2">
    <source>
        <dbReference type="Proteomes" id="UP001347796"/>
    </source>
</evidence>